<dbReference type="AlphaFoldDB" id="A0A6J4VAY4"/>
<sequence>MALYLVVHTPVGEDDGMARGPSRLLDLAREHGTEGSRPRWVRTWSPDLHDDRIFTLWEAPDADAILVTLTTFGYLDHMEAKPLRVQEWGPADILAAEGGDESLAVS</sequence>
<dbReference type="EMBL" id="CADCWJ010000597">
    <property type="protein sequence ID" value="CAA9574290.1"/>
    <property type="molecule type" value="Genomic_DNA"/>
</dbReference>
<evidence type="ECO:0000313" key="1">
    <source>
        <dbReference type="EMBL" id="CAA9574290.1"/>
    </source>
</evidence>
<reference evidence="1" key="1">
    <citation type="submission" date="2020-02" db="EMBL/GenBank/DDBJ databases">
        <authorList>
            <person name="Meier V. D."/>
        </authorList>
    </citation>
    <scope>NUCLEOTIDE SEQUENCE</scope>
    <source>
        <strain evidence="1">AVDCRST_MAG87</strain>
    </source>
</reference>
<gene>
    <name evidence="1" type="ORF">AVDCRST_MAG87-2727</name>
</gene>
<name>A0A6J4VAY4_9BACT</name>
<organism evidence="1">
    <name type="scientific">uncultured Thermomicrobiales bacterium</name>
    <dbReference type="NCBI Taxonomy" id="1645740"/>
    <lineage>
        <taxon>Bacteria</taxon>
        <taxon>Pseudomonadati</taxon>
        <taxon>Thermomicrobiota</taxon>
        <taxon>Thermomicrobia</taxon>
        <taxon>Thermomicrobiales</taxon>
        <taxon>environmental samples</taxon>
    </lineage>
</organism>
<proteinExistence type="predicted"/>
<protein>
    <submittedName>
        <fullName evidence="1">Uncharacterized protein</fullName>
    </submittedName>
</protein>
<accession>A0A6J4VAY4</accession>